<dbReference type="PROSITE" id="PS50893">
    <property type="entry name" value="ABC_TRANSPORTER_2"/>
    <property type="match status" value="1"/>
</dbReference>
<reference evidence="5 6" key="1">
    <citation type="journal article" date="2017" name="Int. J. Syst. Evol. Microbiol.">
        <title>Jeotgalibaca porci sp. nov. and Jeotgalibaca arthritidis sp. nov., isolated from pigs, and emended description of the genus Jeotgalibaca.</title>
        <authorList>
            <person name="Zamora L."/>
            <person name="Perez-Sancho M."/>
            <person name="Dominguez L."/>
            <person name="Fernandez-Garayzabal J.F."/>
            <person name="Vela A.I."/>
        </authorList>
    </citation>
    <scope>NUCLEOTIDE SEQUENCE [LARGE SCALE GENOMIC DNA]</scope>
    <source>
        <strain evidence="5 6">CECT 9157</strain>
    </source>
</reference>
<evidence type="ECO:0000256" key="2">
    <source>
        <dbReference type="ARBA" id="ARBA00022741"/>
    </source>
</evidence>
<protein>
    <submittedName>
        <fullName evidence="5">ABC-F family ATP-binding cassette domain-containing protein</fullName>
    </submittedName>
</protein>
<evidence type="ECO:0000256" key="3">
    <source>
        <dbReference type="ARBA" id="ARBA00022840"/>
    </source>
</evidence>
<dbReference type="PANTHER" id="PTHR19211">
    <property type="entry name" value="ATP-BINDING TRANSPORT PROTEIN-RELATED"/>
    <property type="match status" value="1"/>
</dbReference>
<feature type="domain" description="ABC transporter" evidence="4">
    <location>
        <begin position="2"/>
        <end position="225"/>
    </location>
</feature>
<dbReference type="Gene3D" id="3.40.50.300">
    <property type="entry name" value="P-loop containing nucleotide triphosphate hydrolases"/>
    <property type="match status" value="2"/>
</dbReference>
<dbReference type="GO" id="GO:0016887">
    <property type="term" value="F:ATP hydrolysis activity"/>
    <property type="evidence" value="ECO:0007669"/>
    <property type="project" value="InterPro"/>
</dbReference>
<dbReference type="SMART" id="SM00382">
    <property type="entry name" value="AAA"/>
    <property type="match status" value="2"/>
</dbReference>
<dbReference type="Pfam" id="PF00005">
    <property type="entry name" value="ABC_tran"/>
    <property type="match status" value="2"/>
</dbReference>
<organism evidence="5 6">
    <name type="scientific">Jeotgalibaca arthritidis</name>
    <dbReference type="NCBI Taxonomy" id="1868794"/>
    <lineage>
        <taxon>Bacteria</taxon>
        <taxon>Bacillati</taxon>
        <taxon>Bacillota</taxon>
        <taxon>Bacilli</taxon>
        <taxon>Lactobacillales</taxon>
        <taxon>Carnobacteriaceae</taxon>
        <taxon>Jeotgalibaca</taxon>
    </lineage>
</organism>
<proteinExistence type="predicted"/>
<keyword evidence="3 5" id="KW-0067">ATP-binding</keyword>
<dbReference type="KEGG" id="jar:G7057_07680"/>
<dbReference type="InterPro" id="IPR050611">
    <property type="entry name" value="ABCF"/>
</dbReference>
<name>A0A6G7KAM8_9LACT</name>
<dbReference type="Proteomes" id="UP000501451">
    <property type="component" value="Chromosome"/>
</dbReference>
<evidence type="ECO:0000313" key="6">
    <source>
        <dbReference type="Proteomes" id="UP000501451"/>
    </source>
</evidence>
<dbReference type="InterPro" id="IPR003593">
    <property type="entry name" value="AAA+_ATPase"/>
</dbReference>
<evidence type="ECO:0000256" key="1">
    <source>
        <dbReference type="ARBA" id="ARBA00022737"/>
    </source>
</evidence>
<accession>A0A6G7KAM8</accession>
<dbReference type="SUPFAM" id="SSF52540">
    <property type="entry name" value="P-loop containing nucleoside triphosphate hydrolases"/>
    <property type="match status" value="2"/>
</dbReference>
<dbReference type="AlphaFoldDB" id="A0A6G7KAM8"/>
<dbReference type="PANTHER" id="PTHR19211:SF14">
    <property type="entry name" value="ATP-BINDING CASSETTE SUB-FAMILY F MEMBER 1"/>
    <property type="match status" value="1"/>
</dbReference>
<dbReference type="GO" id="GO:0005524">
    <property type="term" value="F:ATP binding"/>
    <property type="evidence" value="ECO:0007669"/>
    <property type="project" value="UniProtKB-KW"/>
</dbReference>
<dbReference type="RefSeq" id="WP_166162522.1">
    <property type="nucleotide sequence ID" value="NZ_CP049740.1"/>
</dbReference>
<evidence type="ECO:0000313" key="5">
    <source>
        <dbReference type="EMBL" id="QII82324.1"/>
    </source>
</evidence>
<dbReference type="EMBL" id="CP049740">
    <property type="protein sequence ID" value="QII82324.1"/>
    <property type="molecule type" value="Genomic_DNA"/>
</dbReference>
<keyword evidence="6" id="KW-1185">Reference proteome</keyword>
<dbReference type="InterPro" id="IPR003439">
    <property type="entry name" value="ABC_transporter-like_ATP-bd"/>
</dbReference>
<sequence>MLHVNHLTLHHLKDLKDLVRDLSFVVNPGDKLAIIGEEGNGKSTLLKWLMDDSKINDYIKAEGQKINHFSRLAYLPQSLPEPLFNLTLEDYYFNQDDVLEMDFSLLYQLASQLGFDADRLTSKQKLAELSGGEKIKVQLLKQLALNPDLLLLDEPSNDLDLETLAWLENFIKQTPLTVIYISHDEAFLQATATKVIHLEQLRHKTVAVATVSHLSYQDYMTEKQNKFQKQSDLALKQREEHEKKMAKYRQIESRVHHEQETISRQNPAGARLLKKKMHSVKAMGRRFERESDQFEDIPITEDAILLKFSHTQPLADGKIILRLEDEMVQTPDGHTLIQSVQFLLRGKQKVGIVGKNGIGKSSLLKLMWGKLKDRPDIAAAYMPQAYQDEFDLSQTPIAFLTESGDSEERTQIMTYLASMRFTREEMTHPIAELSGGQQAKLFLLKIDLLGKNVLLLDEPTRNFSPLSQPELRQVCRDFQGAIITISHDRLFLREVCDVVYELKEDGLSLIDVE</sequence>
<evidence type="ECO:0000259" key="4">
    <source>
        <dbReference type="PROSITE" id="PS50893"/>
    </source>
</evidence>
<dbReference type="InterPro" id="IPR027417">
    <property type="entry name" value="P-loop_NTPase"/>
</dbReference>
<gene>
    <name evidence="5" type="ORF">G7057_07680</name>
</gene>
<keyword evidence="2" id="KW-0547">Nucleotide-binding</keyword>
<keyword evidence="1" id="KW-0677">Repeat</keyword>